<feature type="compositionally biased region" description="Basic and acidic residues" evidence="3">
    <location>
        <begin position="778"/>
        <end position="797"/>
    </location>
</feature>
<accession>R0IK06</accession>
<dbReference type="eggNOG" id="KOG2806">
    <property type="taxonomic scope" value="Eukaryota"/>
</dbReference>
<feature type="region of interest" description="Disordered" evidence="3">
    <location>
        <begin position="683"/>
        <end position="728"/>
    </location>
</feature>
<feature type="region of interest" description="Disordered" evidence="3">
    <location>
        <begin position="335"/>
        <end position="395"/>
    </location>
</feature>
<dbReference type="Pfam" id="PF00704">
    <property type="entry name" value="Glyco_hydro_18"/>
    <property type="match status" value="1"/>
</dbReference>
<dbReference type="SMR" id="R0IK06"/>
<feature type="region of interest" description="Disordered" evidence="3">
    <location>
        <begin position="426"/>
        <end position="465"/>
    </location>
</feature>
<feature type="compositionally biased region" description="Basic and acidic residues" evidence="3">
    <location>
        <begin position="827"/>
        <end position="846"/>
    </location>
</feature>
<feature type="compositionally biased region" description="Low complexity" evidence="3">
    <location>
        <begin position="381"/>
        <end position="395"/>
    </location>
</feature>
<reference evidence="5 6" key="1">
    <citation type="journal article" date="2012" name="PLoS Pathog.">
        <title>Diverse lifestyles and strategies of plant pathogenesis encoded in the genomes of eighteen Dothideomycetes fungi.</title>
        <authorList>
            <person name="Ohm R.A."/>
            <person name="Feau N."/>
            <person name="Henrissat B."/>
            <person name="Schoch C.L."/>
            <person name="Horwitz B.A."/>
            <person name="Barry K.W."/>
            <person name="Condon B.J."/>
            <person name="Copeland A.C."/>
            <person name="Dhillon B."/>
            <person name="Glaser F."/>
            <person name="Hesse C.N."/>
            <person name="Kosti I."/>
            <person name="LaButti K."/>
            <person name="Lindquist E.A."/>
            <person name="Lucas S."/>
            <person name="Salamov A.A."/>
            <person name="Bradshaw R.E."/>
            <person name="Ciuffetti L."/>
            <person name="Hamelin R.C."/>
            <person name="Kema G.H.J."/>
            <person name="Lawrence C."/>
            <person name="Scott J.A."/>
            <person name="Spatafora J.W."/>
            <person name="Turgeon B.G."/>
            <person name="de Wit P.J.G.M."/>
            <person name="Zhong S."/>
            <person name="Goodwin S.B."/>
            <person name="Grigoriev I.V."/>
        </authorList>
    </citation>
    <scope>NUCLEOTIDE SEQUENCE [LARGE SCALE GENOMIC DNA]</scope>
    <source>
        <strain evidence="6">28A</strain>
    </source>
</reference>
<dbReference type="SMART" id="SM00636">
    <property type="entry name" value="Glyco_18"/>
    <property type="match status" value="1"/>
</dbReference>
<dbReference type="AlphaFoldDB" id="R0IK06"/>
<evidence type="ECO:0000313" key="6">
    <source>
        <dbReference type="Proteomes" id="UP000016935"/>
    </source>
</evidence>
<dbReference type="GO" id="GO:0008061">
    <property type="term" value="F:chitin binding"/>
    <property type="evidence" value="ECO:0007669"/>
    <property type="project" value="InterPro"/>
</dbReference>
<feature type="compositionally biased region" description="Polar residues" evidence="3">
    <location>
        <begin position="710"/>
        <end position="719"/>
    </location>
</feature>
<gene>
    <name evidence="5" type="ORF">SETTUDRAFT_90053</name>
</gene>
<dbReference type="PANTHER" id="PTHR11177">
    <property type="entry name" value="CHITINASE"/>
    <property type="match status" value="1"/>
</dbReference>
<feature type="compositionally biased region" description="Polar residues" evidence="3">
    <location>
        <begin position="359"/>
        <end position="374"/>
    </location>
</feature>
<feature type="compositionally biased region" description="Polar residues" evidence="3">
    <location>
        <begin position="683"/>
        <end position="701"/>
    </location>
</feature>
<feature type="compositionally biased region" description="Low complexity" evidence="3">
    <location>
        <begin position="479"/>
        <end position="516"/>
    </location>
</feature>
<dbReference type="EC" id="3.2.1.14" evidence="2"/>
<feature type="region of interest" description="Disordered" evidence="3">
    <location>
        <begin position="778"/>
        <end position="798"/>
    </location>
</feature>
<sequence>MRQRDCDEIWPGRLNTTGFTHIVLSFAVFDPKTFAVGMQDPKDEETYRQFLRLSNSVSKGLAIGGWNMSNEGPTRTAWSDMSSTKSNRKAFIDSLKQFLQKWKFSAIELHWQWPGTTSRGGNPADTQNQVDLVHELRDSLGKDFGISVVLPAQYEYLKSMDPLKMQDAVDWFTVLTYDLHGPWDATVNGLGPKIKPHTDLAEIDSALDLLRAAQLEPSKINMGVANYGRGFTVADQNCKYYGCKFTGPSMAGSCTKEDGLLSACEIRRIIRAKGLTPQIIPGGASVKEIAWENQWIGYDDDETLGMKLELANKRCLGGTSLWAIDYNHCDGGIGAPPPPGNSVEPGPLPSAPMRPTQPIPSNAPSFTTSEQGSAIPQPHKAASSVPSMAPSATPSIAPSNVPSIAPPIVPPVAPSIASSIAPSYTKSAQESNSPSSTVWSSNTGSQIGSSHSDTPSSWKGSAHPIGVTSLPGPVVSVSSIAGSSTTSSPAGSSSSWSSGQSSFQPSSSNSPSSTGGFLIAPSLGASSRPGGSATPSSDQGSSNVGSPSAPLSRPLDLPTGLFSTTIVPSSLPSSGAFSDQASSQFGSITQGVSLTVPEVPSSSAPGVIWPPFSFSSSQAPIMSFPAPAVSSPAPGISLPVPVVSWSTPGVSSSHAPSISVFPGPWVSTSMAVISLPAPGTSVAFSSGQAPPPVTHSSSAAKSSDRETVSPKPTSVQGSGTPPMVTPIPIATSSKALPTIIGCPDQCRGFEWCKIFCEGWKFPRPDYVQPPPECRLPENSHCDGDPDSHSDSDPECKPNDCVSECVKWRLVTFLITKRPICPCVPKKCDKDGESDSPSDSDRDDPKIKPKPTSRPKEKKPDCKLFGCGCGWMGIGFGPGCPGLEVDLTVPCGLFGCNPCTFFGCPGTQPEGIVGYGGYCPGKGCEPCPPELCSRPGCTLPGGCGPKPGPAPTKPPNRPDPEDCDDSKRTIVTERFVWCTEGFNVSALPSSLRGTSSTMISSLCVPMIDATVTVCGGAMPGFDTTTTMTGTNTLTSDAPACTRAPLSLNDDEGNNIIRDPLNTSTTFASNTTSKHSTSKHSTSMNTTSTSKQSTKTSFAPPSPTLGHMDKNGYWKVNISQHMVAEYSEIKWVLIDPNGHHAGEHQTKGNNMMNMTDTIKTIKRPVEHQMPFEIDLTVSDPRDVSKCRVSFLMSKSVPGCDFFPGAGCKPYMTTETFIEDKPFAVQVCEDECKKQGKKSPLFSTDLWCQDLNDADWEPEGAGWKRDFQCGWKGF</sequence>
<dbReference type="SUPFAM" id="SSF54556">
    <property type="entry name" value="Chitinase insertion domain"/>
    <property type="match status" value="1"/>
</dbReference>
<dbReference type="SUPFAM" id="SSF51445">
    <property type="entry name" value="(Trans)glycosidases"/>
    <property type="match status" value="1"/>
</dbReference>
<dbReference type="EMBL" id="KB908703">
    <property type="protein sequence ID" value="EOA85186.1"/>
    <property type="molecule type" value="Genomic_DNA"/>
</dbReference>
<dbReference type="Gene3D" id="3.20.20.80">
    <property type="entry name" value="Glycosidases"/>
    <property type="match status" value="1"/>
</dbReference>
<keyword evidence="5" id="KW-0378">Hydrolase</keyword>
<comment type="similarity">
    <text evidence="1">Belongs to the glycosyl hydrolase 18 family. Chitinase class V subfamily.</text>
</comment>
<proteinExistence type="inferred from homology"/>
<dbReference type="InterPro" id="IPR011583">
    <property type="entry name" value="Chitinase_II/V-like_cat"/>
</dbReference>
<dbReference type="HOGENOM" id="CLU_263933_0_0_1"/>
<feature type="domain" description="GH18" evidence="4">
    <location>
        <begin position="1"/>
        <end position="359"/>
    </location>
</feature>
<feature type="region of interest" description="Disordered" evidence="3">
    <location>
        <begin position="827"/>
        <end position="858"/>
    </location>
</feature>
<evidence type="ECO:0000256" key="1">
    <source>
        <dbReference type="ARBA" id="ARBA00008682"/>
    </source>
</evidence>
<feature type="compositionally biased region" description="Polar residues" evidence="3">
    <location>
        <begin position="446"/>
        <end position="459"/>
    </location>
</feature>
<protein>
    <recommendedName>
        <fullName evidence="2">chitinase</fullName>
        <ecNumber evidence="2">3.2.1.14</ecNumber>
    </recommendedName>
</protein>
<dbReference type="InterPro" id="IPR001223">
    <property type="entry name" value="Glyco_hydro18_cat"/>
</dbReference>
<reference evidence="5 6" key="2">
    <citation type="journal article" date="2013" name="PLoS Genet.">
        <title>Comparative genome structure, secondary metabolite, and effector coding capacity across Cochliobolus pathogens.</title>
        <authorList>
            <person name="Condon B.J."/>
            <person name="Leng Y."/>
            <person name="Wu D."/>
            <person name="Bushley K.E."/>
            <person name="Ohm R.A."/>
            <person name="Otillar R."/>
            <person name="Martin J."/>
            <person name="Schackwitz W."/>
            <person name="Grimwood J."/>
            <person name="MohdZainudin N."/>
            <person name="Xue C."/>
            <person name="Wang R."/>
            <person name="Manning V.A."/>
            <person name="Dhillon B."/>
            <person name="Tu Z.J."/>
            <person name="Steffenson B.J."/>
            <person name="Salamov A."/>
            <person name="Sun H."/>
            <person name="Lowry S."/>
            <person name="LaButti K."/>
            <person name="Han J."/>
            <person name="Copeland A."/>
            <person name="Lindquist E."/>
            <person name="Barry K."/>
            <person name="Schmutz J."/>
            <person name="Baker S.E."/>
            <person name="Ciuffetti L.M."/>
            <person name="Grigoriev I.V."/>
            <person name="Zhong S."/>
            <person name="Turgeon B.G."/>
        </authorList>
    </citation>
    <scope>NUCLEOTIDE SEQUENCE [LARGE SCALE GENOMIC DNA]</scope>
    <source>
        <strain evidence="6">28A</strain>
    </source>
</reference>
<evidence type="ECO:0000259" key="4">
    <source>
        <dbReference type="PROSITE" id="PS51910"/>
    </source>
</evidence>
<feature type="region of interest" description="Disordered" evidence="3">
    <location>
        <begin position="479"/>
        <end position="555"/>
    </location>
</feature>
<dbReference type="Proteomes" id="UP000016935">
    <property type="component" value="Unassembled WGS sequence"/>
</dbReference>
<organism evidence="5 6">
    <name type="scientific">Exserohilum turcicum (strain 28A)</name>
    <name type="common">Northern leaf blight fungus</name>
    <name type="synonym">Setosphaeria turcica</name>
    <dbReference type="NCBI Taxonomy" id="671987"/>
    <lineage>
        <taxon>Eukaryota</taxon>
        <taxon>Fungi</taxon>
        <taxon>Dikarya</taxon>
        <taxon>Ascomycota</taxon>
        <taxon>Pezizomycotina</taxon>
        <taxon>Dothideomycetes</taxon>
        <taxon>Pleosporomycetidae</taxon>
        <taxon>Pleosporales</taxon>
        <taxon>Pleosporineae</taxon>
        <taxon>Pleosporaceae</taxon>
        <taxon>Exserohilum</taxon>
    </lineage>
</organism>
<dbReference type="RefSeq" id="XP_008027645.1">
    <property type="nucleotide sequence ID" value="XM_008029454.1"/>
</dbReference>
<dbReference type="OrthoDB" id="73875at2759"/>
<dbReference type="Gene3D" id="3.10.50.10">
    <property type="match status" value="1"/>
</dbReference>
<dbReference type="STRING" id="671987.R0IK06"/>
<evidence type="ECO:0000256" key="3">
    <source>
        <dbReference type="SAM" id="MobiDB-lite"/>
    </source>
</evidence>
<dbReference type="InterPro" id="IPR050314">
    <property type="entry name" value="Glycosyl_Hydrlase_18"/>
</dbReference>
<feature type="compositionally biased region" description="Polar residues" evidence="3">
    <location>
        <begin position="533"/>
        <end position="546"/>
    </location>
</feature>
<feature type="compositionally biased region" description="Low complexity" evidence="3">
    <location>
        <begin position="1060"/>
        <end position="1095"/>
    </location>
</feature>
<dbReference type="InterPro" id="IPR017853">
    <property type="entry name" value="GH"/>
</dbReference>
<dbReference type="PROSITE" id="PS51910">
    <property type="entry name" value="GH18_2"/>
    <property type="match status" value="1"/>
</dbReference>
<dbReference type="GeneID" id="19405813"/>
<dbReference type="GO" id="GO:0008843">
    <property type="term" value="F:endochitinase activity"/>
    <property type="evidence" value="ECO:0007669"/>
    <property type="project" value="UniProtKB-EC"/>
</dbReference>
<dbReference type="InterPro" id="IPR029070">
    <property type="entry name" value="Chitinase_insertion_sf"/>
</dbReference>
<evidence type="ECO:0000256" key="2">
    <source>
        <dbReference type="ARBA" id="ARBA00012729"/>
    </source>
</evidence>
<name>R0IK06_EXST2</name>
<feature type="region of interest" description="Disordered" evidence="3">
    <location>
        <begin position="1058"/>
        <end position="1102"/>
    </location>
</feature>
<feature type="compositionally biased region" description="Low complexity" evidence="3">
    <location>
        <begin position="431"/>
        <end position="445"/>
    </location>
</feature>
<evidence type="ECO:0000313" key="5">
    <source>
        <dbReference type="EMBL" id="EOA85186.1"/>
    </source>
</evidence>
<feature type="compositionally biased region" description="Pro residues" evidence="3">
    <location>
        <begin position="335"/>
        <end position="358"/>
    </location>
</feature>
<dbReference type="GO" id="GO:0005975">
    <property type="term" value="P:carbohydrate metabolic process"/>
    <property type="evidence" value="ECO:0007669"/>
    <property type="project" value="InterPro"/>
</dbReference>
<keyword evidence="6" id="KW-1185">Reference proteome</keyword>
<dbReference type="PANTHER" id="PTHR11177:SF333">
    <property type="entry name" value="CHITINASE"/>
    <property type="match status" value="1"/>
</dbReference>